<proteinExistence type="predicted"/>
<comment type="caution">
    <text evidence="1">The sequence shown here is derived from an EMBL/GenBank/DDBJ whole genome shotgun (WGS) entry which is preliminary data.</text>
</comment>
<evidence type="ECO:0000313" key="1">
    <source>
        <dbReference type="EMBL" id="KAA6356579.1"/>
    </source>
</evidence>
<reference evidence="1 2" key="1">
    <citation type="submission" date="2019-03" db="EMBL/GenBank/DDBJ databases">
        <title>Single cell metagenomics reveals metabolic interactions within the superorganism composed of flagellate Streblomastix strix and complex community of Bacteroidetes bacteria on its surface.</title>
        <authorList>
            <person name="Treitli S.C."/>
            <person name="Kolisko M."/>
            <person name="Husnik F."/>
            <person name="Keeling P."/>
            <person name="Hampl V."/>
        </authorList>
    </citation>
    <scope>NUCLEOTIDE SEQUENCE [LARGE SCALE GENOMIC DNA]</scope>
    <source>
        <strain evidence="1">ST1C</strain>
    </source>
</reference>
<organism evidence="1 2">
    <name type="scientific">Streblomastix strix</name>
    <dbReference type="NCBI Taxonomy" id="222440"/>
    <lineage>
        <taxon>Eukaryota</taxon>
        <taxon>Metamonada</taxon>
        <taxon>Preaxostyla</taxon>
        <taxon>Oxymonadida</taxon>
        <taxon>Streblomastigidae</taxon>
        <taxon>Streblomastix</taxon>
    </lineage>
</organism>
<feature type="non-terminal residue" evidence="1">
    <location>
        <position position="1"/>
    </location>
</feature>
<evidence type="ECO:0000313" key="2">
    <source>
        <dbReference type="Proteomes" id="UP000324800"/>
    </source>
</evidence>
<gene>
    <name evidence="1" type="ORF">EZS28_047894</name>
</gene>
<sequence length="227" mass="23769">SFDGMATVTGAQFVKSGADDNIVLLGAGGTKPISEFAGTPTDLSNNYTKHKQVDSKLSNYVNTTNNQSINGTNTFNAKVNATGFVKTGKDNSSVLLAGGGDRLLSSLEGLELVEINYTNNLVNPTSIMSVKCDRYGSLVNSYAYIFMNCGAGASGASVAVCILENTGFSKYFFYANDIAFAGSSKHVANFRFRTDGNVTITIKTLTATAGLADAASAQINVTYPAAN</sequence>
<dbReference type="EMBL" id="SNRW01032751">
    <property type="protein sequence ID" value="KAA6356579.1"/>
    <property type="molecule type" value="Genomic_DNA"/>
</dbReference>
<name>A0A5J4TEM6_9EUKA</name>
<dbReference type="AlphaFoldDB" id="A0A5J4TEM6"/>
<protein>
    <submittedName>
        <fullName evidence="1">Uncharacterized protein</fullName>
    </submittedName>
</protein>
<accession>A0A5J4TEM6</accession>
<dbReference type="Proteomes" id="UP000324800">
    <property type="component" value="Unassembled WGS sequence"/>
</dbReference>